<sequence length="231" mass="26269">MKLNAYFTFLCASFTALSPLAFADNSQQVRSIDIYITPYYSAHGGKVEHVAVHPELDPLLKSNSVASLKKAIAQVEKEPQLITPMVMFTLAARSYDLGLRDDAVFWFYAGRYRLITAMDVLDLPKSSLAEYSSFATLVGKFILPYAFCDHAKNSKIKRKALQWVKDHPYQALFLAQLPSKQPDRKKALAQSEKALDKNFQESENYLKDPKKKADFLAKRKAENTDARFCWK</sequence>
<organism evidence="2 3">
    <name type="scientific">Muribacter muris</name>
    <dbReference type="NCBI Taxonomy" id="67855"/>
    <lineage>
        <taxon>Bacteria</taxon>
        <taxon>Pseudomonadati</taxon>
        <taxon>Pseudomonadota</taxon>
        <taxon>Gammaproteobacteria</taxon>
        <taxon>Pasteurellales</taxon>
        <taxon>Pasteurellaceae</taxon>
        <taxon>Muribacter</taxon>
    </lineage>
</organism>
<feature type="chain" id="PRO_5021185931" description="Cytochrome-c oxidase" evidence="1">
    <location>
        <begin position="24"/>
        <end position="231"/>
    </location>
</feature>
<reference evidence="2 3" key="1">
    <citation type="submission" date="2019-03" db="EMBL/GenBank/DDBJ databases">
        <title>Diversity of the mouse oral microbiome.</title>
        <authorList>
            <person name="Joseph S."/>
            <person name="Aduse-Opoku J."/>
            <person name="Curtis M."/>
            <person name="Wade W."/>
            <person name="Hashim A."/>
        </authorList>
    </citation>
    <scope>NUCLEOTIDE SEQUENCE [LARGE SCALE GENOMIC DNA]</scope>
    <source>
        <strain evidence="2 3">WT12</strain>
    </source>
</reference>
<dbReference type="OrthoDB" id="3574559at2"/>
<protein>
    <recommendedName>
        <fullName evidence="4">Cytochrome-c oxidase</fullName>
    </recommendedName>
</protein>
<dbReference type="AlphaFoldDB" id="A0A4Y9JZB3"/>
<gene>
    <name evidence="2" type="ORF">E4T80_04320</name>
</gene>
<proteinExistence type="predicted"/>
<dbReference type="RefSeq" id="WP_135055288.1">
    <property type="nucleotide sequence ID" value="NZ_JADGLC010000007.1"/>
</dbReference>
<evidence type="ECO:0000313" key="3">
    <source>
        <dbReference type="Proteomes" id="UP000297396"/>
    </source>
</evidence>
<evidence type="ECO:0008006" key="4">
    <source>
        <dbReference type="Google" id="ProtNLM"/>
    </source>
</evidence>
<evidence type="ECO:0000256" key="1">
    <source>
        <dbReference type="SAM" id="SignalP"/>
    </source>
</evidence>
<evidence type="ECO:0000313" key="2">
    <source>
        <dbReference type="EMBL" id="TFV11131.1"/>
    </source>
</evidence>
<comment type="caution">
    <text evidence="2">The sequence shown here is derived from an EMBL/GenBank/DDBJ whole genome shotgun (WGS) entry which is preliminary data.</text>
</comment>
<dbReference type="Proteomes" id="UP000297396">
    <property type="component" value="Unassembled WGS sequence"/>
</dbReference>
<feature type="signal peptide" evidence="1">
    <location>
        <begin position="1"/>
        <end position="23"/>
    </location>
</feature>
<name>A0A4Y9JZB3_9PAST</name>
<dbReference type="EMBL" id="SPPA01000007">
    <property type="protein sequence ID" value="TFV11131.1"/>
    <property type="molecule type" value="Genomic_DNA"/>
</dbReference>
<keyword evidence="1" id="KW-0732">Signal</keyword>
<accession>A0A4Y9JZB3</accession>